<keyword evidence="2" id="KW-1185">Reference proteome</keyword>
<dbReference type="InterPro" id="IPR006439">
    <property type="entry name" value="HAD-SF_hydro_IA"/>
</dbReference>
<organism evidence="1 2">
    <name type="scientific">Catenovulum adriaticum</name>
    <dbReference type="NCBI Taxonomy" id="2984846"/>
    <lineage>
        <taxon>Bacteria</taxon>
        <taxon>Pseudomonadati</taxon>
        <taxon>Pseudomonadota</taxon>
        <taxon>Gammaproteobacteria</taxon>
        <taxon>Alteromonadales</taxon>
        <taxon>Alteromonadaceae</taxon>
        <taxon>Catenovulum</taxon>
    </lineage>
</organism>
<dbReference type="InterPro" id="IPR050155">
    <property type="entry name" value="HAD-like_hydrolase_sf"/>
</dbReference>
<dbReference type="PANTHER" id="PTHR43434:SF3">
    <property type="entry name" value="GMP_IMP NUCLEOTIDASE YRFG"/>
    <property type="match status" value="1"/>
</dbReference>
<gene>
    <name evidence="1" type="primary">yrfG</name>
    <name evidence="1" type="ORF">OLW01_11780</name>
</gene>
<dbReference type="RefSeq" id="WP_268074116.1">
    <property type="nucleotide sequence ID" value="NZ_CP109965.1"/>
</dbReference>
<proteinExistence type="predicted"/>
<dbReference type="EC" id="3.1.3.5" evidence="1"/>
<dbReference type="PRINTS" id="PR00413">
    <property type="entry name" value="HADHALOGNASE"/>
</dbReference>
<dbReference type="SFLD" id="SFLDG01129">
    <property type="entry name" value="C1.5:_HAD__Beta-PGM__Phosphata"/>
    <property type="match status" value="1"/>
</dbReference>
<dbReference type="InterPro" id="IPR023214">
    <property type="entry name" value="HAD_sf"/>
</dbReference>
<dbReference type="EMBL" id="CP109965">
    <property type="protein sequence ID" value="WAJ69825.1"/>
    <property type="molecule type" value="Genomic_DNA"/>
</dbReference>
<evidence type="ECO:0000313" key="1">
    <source>
        <dbReference type="EMBL" id="WAJ69825.1"/>
    </source>
</evidence>
<dbReference type="SUPFAM" id="SSF56784">
    <property type="entry name" value="HAD-like"/>
    <property type="match status" value="1"/>
</dbReference>
<dbReference type="NCBIfam" id="NF011564">
    <property type="entry name" value="PRK14988.1"/>
    <property type="match status" value="1"/>
</dbReference>
<dbReference type="InterPro" id="IPR036412">
    <property type="entry name" value="HAD-like_sf"/>
</dbReference>
<sequence>MLKLQWQDIDTVLLDMDGTLLDLYFDNYFWLTHLPKRYSQIHQKDFAAIKQQLDSDYQALQGQLKWYCFDHWAQKLNLDIMALKHEVAHLIQIRESVPEFLTALKQAGKQVVMLTNSHPDGVKLKLDKTGLAGYFDKIYSTHQFGYSKESQKLWQALKTDLHFESSKTLFVDDSLVILQAAKTFGIKHLVAVANPDSQQPSRKINEFNAIEDYWEMIEQLSGQ</sequence>
<keyword evidence="1" id="KW-0378">Hydrolase</keyword>
<dbReference type="CDD" id="cd01427">
    <property type="entry name" value="HAD_like"/>
    <property type="match status" value="1"/>
</dbReference>
<name>A0ABY7AKH3_9ALTE</name>
<protein>
    <submittedName>
        <fullName evidence="1">GMP/IMP nucleotidase</fullName>
        <ecNumber evidence="1">3.1.3.5</ecNumber>
    </submittedName>
</protein>
<dbReference type="SFLD" id="SFLDS00003">
    <property type="entry name" value="Haloacid_Dehalogenase"/>
    <property type="match status" value="1"/>
</dbReference>
<dbReference type="NCBIfam" id="TIGR01509">
    <property type="entry name" value="HAD-SF-IA-v3"/>
    <property type="match status" value="1"/>
</dbReference>
<reference evidence="1" key="1">
    <citation type="submission" date="2022-10" db="EMBL/GenBank/DDBJ databases">
        <title>Catenovulum adriacola sp. nov. isolated in the Harbour of Susak.</title>
        <authorList>
            <person name="Schoch T."/>
            <person name="Reich S.J."/>
            <person name="Stoeferle S."/>
            <person name="Flaiz M."/>
            <person name="Kazda M."/>
            <person name="Riedel C.U."/>
            <person name="Duerre P."/>
        </authorList>
    </citation>
    <scope>NUCLEOTIDE SEQUENCE</scope>
    <source>
        <strain evidence="1">TS8</strain>
    </source>
</reference>
<dbReference type="PANTHER" id="PTHR43434">
    <property type="entry name" value="PHOSPHOGLYCOLATE PHOSPHATASE"/>
    <property type="match status" value="1"/>
</dbReference>
<dbReference type="Gene3D" id="3.40.50.1000">
    <property type="entry name" value="HAD superfamily/HAD-like"/>
    <property type="match status" value="1"/>
</dbReference>
<evidence type="ECO:0000313" key="2">
    <source>
        <dbReference type="Proteomes" id="UP001163726"/>
    </source>
</evidence>
<dbReference type="Proteomes" id="UP001163726">
    <property type="component" value="Chromosome"/>
</dbReference>
<dbReference type="GO" id="GO:0008253">
    <property type="term" value="F:5'-nucleotidase activity"/>
    <property type="evidence" value="ECO:0007669"/>
    <property type="project" value="UniProtKB-EC"/>
</dbReference>
<dbReference type="Pfam" id="PF00702">
    <property type="entry name" value="Hydrolase"/>
    <property type="match status" value="1"/>
</dbReference>
<accession>A0ABY7AKH3</accession>